<evidence type="ECO:0000313" key="13">
    <source>
        <dbReference type="Proteomes" id="UP000036987"/>
    </source>
</evidence>
<dbReference type="GO" id="GO:0016791">
    <property type="term" value="F:phosphatase activity"/>
    <property type="evidence" value="ECO:0000318"/>
    <property type="project" value="GO_Central"/>
</dbReference>
<dbReference type="InterPro" id="IPR020428">
    <property type="entry name" value="PFA-DSPs"/>
</dbReference>
<evidence type="ECO:0000259" key="11">
    <source>
        <dbReference type="PROSITE" id="PS50056"/>
    </source>
</evidence>
<comment type="similarity">
    <text evidence="5">Belongs to the protein-tyrosine phosphatase family. Atypical dual-specificity phosphatase Siw14-like subfamily.</text>
</comment>
<dbReference type="Proteomes" id="UP000036987">
    <property type="component" value="Unassembled WGS sequence"/>
</dbReference>
<comment type="subcellular location">
    <subcellularLocation>
        <location evidence="1">Cytoplasm</location>
    </subcellularLocation>
</comment>
<dbReference type="PANTHER" id="PTHR31126:SF46">
    <property type="entry name" value="TYROSINE-PROTEIN PHOSPHATASE DSP5"/>
    <property type="match status" value="1"/>
</dbReference>
<dbReference type="EC" id="3.6.1.52" evidence="2"/>
<dbReference type="GO" id="GO:0008486">
    <property type="term" value="F:diphosphoinositol-polyphosphate diphosphatase activity"/>
    <property type="evidence" value="ECO:0007669"/>
    <property type="project" value="UniProtKB-EC"/>
</dbReference>
<evidence type="ECO:0000256" key="1">
    <source>
        <dbReference type="ARBA" id="ARBA00004496"/>
    </source>
</evidence>
<comment type="catalytic activity">
    <reaction evidence="8">
        <text>1,5-bis(diphospho)-1D-myo-inositol 2,3,4,6-tetrakisphosphate + H2O = 1-diphospho-1D-myo-inositol 2,3,4,5,6-pentakisphosphate + phosphate + 2 H(+)</text>
        <dbReference type="Rhea" id="RHEA:79699"/>
        <dbReference type="ChEBI" id="CHEBI:15377"/>
        <dbReference type="ChEBI" id="CHEBI:15378"/>
        <dbReference type="ChEBI" id="CHEBI:43474"/>
        <dbReference type="ChEBI" id="CHEBI:74946"/>
        <dbReference type="ChEBI" id="CHEBI:77983"/>
        <dbReference type="EC" id="3.6.1.52"/>
    </reaction>
    <physiologicalReaction direction="left-to-right" evidence="8">
        <dbReference type="Rhea" id="RHEA:79700"/>
    </physiologicalReaction>
</comment>
<dbReference type="Pfam" id="PF03162">
    <property type="entry name" value="Y_phosphatase2"/>
    <property type="match status" value="1"/>
</dbReference>
<dbReference type="SUPFAM" id="SSF52799">
    <property type="entry name" value="(Phosphotyrosine protein) phosphatases II"/>
    <property type="match status" value="1"/>
</dbReference>
<evidence type="ECO:0000313" key="12">
    <source>
        <dbReference type="EMBL" id="KMZ63024.1"/>
    </source>
</evidence>
<dbReference type="EMBL" id="LFYR01001279">
    <property type="protein sequence ID" value="KMZ63024.1"/>
    <property type="molecule type" value="Genomic_DNA"/>
</dbReference>
<proteinExistence type="inferred from homology"/>
<keyword evidence="4" id="KW-0378">Hydrolase</keyword>
<evidence type="ECO:0000256" key="2">
    <source>
        <dbReference type="ARBA" id="ARBA00012527"/>
    </source>
</evidence>
<evidence type="ECO:0000256" key="7">
    <source>
        <dbReference type="ARBA" id="ARBA00047562"/>
    </source>
</evidence>
<dbReference type="AlphaFoldDB" id="A0A0K9P223"/>
<dbReference type="PROSITE" id="PS00383">
    <property type="entry name" value="TYR_PHOSPHATASE_1"/>
    <property type="match status" value="1"/>
</dbReference>
<dbReference type="InterPro" id="IPR029021">
    <property type="entry name" value="Prot-tyrosine_phosphatase-like"/>
</dbReference>
<dbReference type="InterPro" id="IPR016130">
    <property type="entry name" value="Tyr_Pase_AS"/>
</dbReference>
<evidence type="ECO:0000256" key="3">
    <source>
        <dbReference type="ARBA" id="ARBA00022490"/>
    </source>
</evidence>
<comment type="catalytic activity">
    <reaction evidence="6">
        <text>5-diphospho-1D-myo-inositol 1,2,3,4,6-pentakisphosphate + H2O = 1D-myo-inositol hexakisphosphate + phosphate + H(+)</text>
        <dbReference type="Rhea" id="RHEA:22384"/>
        <dbReference type="ChEBI" id="CHEBI:15377"/>
        <dbReference type="ChEBI" id="CHEBI:15378"/>
        <dbReference type="ChEBI" id="CHEBI:43474"/>
        <dbReference type="ChEBI" id="CHEBI:58130"/>
        <dbReference type="ChEBI" id="CHEBI:58628"/>
        <dbReference type="EC" id="3.6.1.52"/>
    </reaction>
    <physiologicalReaction direction="left-to-right" evidence="6">
        <dbReference type="Rhea" id="RHEA:22385"/>
    </physiologicalReaction>
</comment>
<evidence type="ECO:0000256" key="9">
    <source>
        <dbReference type="ARBA" id="ARBA00048424"/>
    </source>
</evidence>
<reference evidence="13" key="1">
    <citation type="journal article" date="2016" name="Nature">
        <title>The genome of the seagrass Zostera marina reveals angiosperm adaptation to the sea.</title>
        <authorList>
            <person name="Olsen J.L."/>
            <person name="Rouze P."/>
            <person name="Verhelst B."/>
            <person name="Lin Y.-C."/>
            <person name="Bayer T."/>
            <person name="Collen J."/>
            <person name="Dattolo E."/>
            <person name="De Paoli E."/>
            <person name="Dittami S."/>
            <person name="Maumus F."/>
            <person name="Michel G."/>
            <person name="Kersting A."/>
            <person name="Lauritano C."/>
            <person name="Lohaus R."/>
            <person name="Toepel M."/>
            <person name="Tonon T."/>
            <person name="Vanneste K."/>
            <person name="Amirebrahimi M."/>
            <person name="Brakel J."/>
            <person name="Bostroem C."/>
            <person name="Chovatia M."/>
            <person name="Grimwood J."/>
            <person name="Jenkins J.W."/>
            <person name="Jueterbock A."/>
            <person name="Mraz A."/>
            <person name="Stam W.T."/>
            <person name="Tice H."/>
            <person name="Bornberg-Bauer E."/>
            <person name="Green P.J."/>
            <person name="Pearson G.A."/>
            <person name="Procaccini G."/>
            <person name="Duarte C.M."/>
            <person name="Schmutz J."/>
            <person name="Reusch T.B.H."/>
            <person name="Van de Peer Y."/>
        </authorList>
    </citation>
    <scope>NUCLEOTIDE SEQUENCE [LARGE SCALE GENOMIC DNA]</scope>
    <source>
        <strain evidence="13">cv. Finnish</strain>
    </source>
</reference>
<dbReference type="Gene3D" id="3.90.190.10">
    <property type="entry name" value="Protein tyrosine phosphatase superfamily"/>
    <property type="match status" value="1"/>
</dbReference>
<dbReference type="GO" id="GO:0005737">
    <property type="term" value="C:cytoplasm"/>
    <property type="evidence" value="ECO:0000318"/>
    <property type="project" value="GO_Central"/>
</dbReference>
<protein>
    <recommendedName>
        <fullName evidence="2">diphosphoinositol-polyphosphate diphosphatase</fullName>
        <ecNumber evidence="2">3.6.1.52</ecNumber>
    </recommendedName>
</protein>
<evidence type="ECO:0000256" key="4">
    <source>
        <dbReference type="ARBA" id="ARBA00022801"/>
    </source>
</evidence>
<keyword evidence="3" id="KW-0963">Cytoplasm</keyword>
<feature type="domain" description="Tyrosine-protein phosphatase" evidence="10">
    <location>
        <begin position="33"/>
        <end position="192"/>
    </location>
</feature>
<gene>
    <name evidence="12" type="ORF">ZOSMA_42G00650</name>
</gene>
<dbReference type="PROSITE" id="PS50056">
    <property type="entry name" value="TYR_PHOSPHATASE_2"/>
    <property type="match status" value="1"/>
</dbReference>
<dbReference type="OMA" id="NFAMVEN"/>
<dbReference type="PRINTS" id="PR01911">
    <property type="entry name" value="PFDSPHPHTASE"/>
</dbReference>
<dbReference type="OrthoDB" id="6375174at2759"/>
<keyword evidence="13" id="KW-1185">Reference proteome</keyword>
<dbReference type="STRING" id="29655.A0A0K9P223"/>
<evidence type="ECO:0000259" key="10">
    <source>
        <dbReference type="PROSITE" id="PS50054"/>
    </source>
</evidence>
<name>A0A0K9P223_ZOSMR</name>
<feature type="domain" description="Tyrosine specific protein phosphatases" evidence="11">
    <location>
        <begin position="105"/>
        <end position="156"/>
    </location>
</feature>
<evidence type="ECO:0000256" key="6">
    <source>
        <dbReference type="ARBA" id="ARBA00047342"/>
    </source>
</evidence>
<dbReference type="InterPro" id="IPR020422">
    <property type="entry name" value="TYR_PHOSPHATASE_DUAL_dom"/>
</dbReference>
<evidence type="ECO:0000256" key="8">
    <source>
        <dbReference type="ARBA" id="ARBA00047927"/>
    </source>
</evidence>
<comment type="caution">
    <text evidence="12">The sequence shown here is derived from an EMBL/GenBank/DDBJ whole genome shotgun (WGS) entry which is preliminary data.</text>
</comment>
<dbReference type="FunFam" id="3.90.190.10:FF:000035">
    <property type="entry name" value="Tyrosine phosphatase, putative"/>
    <property type="match status" value="1"/>
</dbReference>
<comment type="catalytic activity">
    <reaction evidence="7">
        <text>3,5-bis(diphospho)-1D-myo-inositol 1,2,4,6-tetrakisphosphate + H2O = 3-diphospho-1D-myo-inositol 1,2,4,5,6-pentakisphosphate + phosphate + 2 H(+)</text>
        <dbReference type="Rhea" id="RHEA:56312"/>
        <dbReference type="ChEBI" id="CHEBI:15377"/>
        <dbReference type="ChEBI" id="CHEBI:15378"/>
        <dbReference type="ChEBI" id="CHEBI:43474"/>
        <dbReference type="ChEBI" id="CHEBI:140372"/>
        <dbReference type="ChEBI" id="CHEBI:140374"/>
        <dbReference type="EC" id="3.6.1.52"/>
    </reaction>
    <physiologicalReaction direction="left-to-right" evidence="7">
        <dbReference type="Rhea" id="RHEA:56313"/>
    </physiologicalReaction>
</comment>
<evidence type="ECO:0000256" key="5">
    <source>
        <dbReference type="ARBA" id="ARBA00044949"/>
    </source>
</evidence>
<dbReference type="InterPro" id="IPR000387">
    <property type="entry name" value="Tyr_Pase_dom"/>
</dbReference>
<comment type="catalytic activity">
    <reaction evidence="9">
        <text>6-diphospho-1D-myo-inositol pentakisphosphate + H2O = 1D-myo-inositol hexakisphosphate + phosphate + H(+)</text>
        <dbReference type="Rhea" id="RHEA:79703"/>
        <dbReference type="ChEBI" id="CHEBI:15377"/>
        <dbReference type="ChEBI" id="CHEBI:15378"/>
        <dbReference type="ChEBI" id="CHEBI:43474"/>
        <dbReference type="ChEBI" id="CHEBI:58130"/>
        <dbReference type="ChEBI" id="CHEBI:230534"/>
        <dbReference type="EC" id="3.6.1.52"/>
    </reaction>
    <physiologicalReaction direction="left-to-right" evidence="9">
        <dbReference type="Rhea" id="RHEA:79704"/>
    </physiologicalReaction>
</comment>
<organism evidence="12 13">
    <name type="scientific">Zostera marina</name>
    <name type="common">Eelgrass</name>
    <dbReference type="NCBI Taxonomy" id="29655"/>
    <lineage>
        <taxon>Eukaryota</taxon>
        <taxon>Viridiplantae</taxon>
        <taxon>Streptophyta</taxon>
        <taxon>Embryophyta</taxon>
        <taxon>Tracheophyta</taxon>
        <taxon>Spermatophyta</taxon>
        <taxon>Magnoliopsida</taxon>
        <taxon>Liliopsida</taxon>
        <taxon>Zosteraceae</taxon>
        <taxon>Zostera</taxon>
    </lineage>
</organism>
<dbReference type="PANTHER" id="PTHR31126">
    <property type="entry name" value="TYROSINE-PROTEIN PHOSPHATASE"/>
    <property type="match status" value="1"/>
</dbReference>
<sequence length="196" mass="22640">MEDPPVPPRTVEMEMVNDVASRSTSRCSLPPSNFGVVVADEIYRSACPTSDNFGFLQALNLKSILNLCEEEYPEEIKDCAKLQGIEIFHIGIKSNKDPLKSIPLEKVMQGLKLAIDKVNYPILIHCKSGKHRTGCMIASYRKIRNWDLSRVIDEYRFYSAPKERVADLLFIERFERKWFISYLMRLHRIPQQNTST</sequence>
<dbReference type="PROSITE" id="PS50054">
    <property type="entry name" value="TYR_PHOSPHATASE_DUAL"/>
    <property type="match status" value="1"/>
</dbReference>
<accession>A0A0K9P223</accession>
<dbReference type="InterPro" id="IPR004861">
    <property type="entry name" value="Siw14-like"/>
</dbReference>